<dbReference type="Proteomes" id="UP000276953">
    <property type="component" value="Unassembled WGS sequence"/>
</dbReference>
<accession>A0A432DZZ2</accession>
<proteinExistence type="predicted"/>
<gene>
    <name evidence="1" type="ORF">EJ377_05435</name>
</gene>
<dbReference type="AlphaFoldDB" id="A0A432DZZ2"/>
<evidence type="ECO:0000313" key="2">
    <source>
        <dbReference type="Proteomes" id="UP000276953"/>
    </source>
</evidence>
<comment type="caution">
    <text evidence="1">The sequence shown here is derived from an EMBL/GenBank/DDBJ whole genome shotgun (WGS) entry which is preliminary data.</text>
</comment>
<organism evidence="1 2">
    <name type="scientific">Chryseobacterium arthrosphaerae</name>
    <dbReference type="NCBI Taxonomy" id="651561"/>
    <lineage>
        <taxon>Bacteria</taxon>
        <taxon>Pseudomonadati</taxon>
        <taxon>Bacteroidota</taxon>
        <taxon>Flavobacteriia</taxon>
        <taxon>Flavobacteriales</taxon>
        <taxon>Weeksellaceae</taxon>
        <taxon>Chryseobacterium group</taxon>
        <taxon>Chryseobacterium</taxon>
    </lineage>
</organism>
<protein>
    <submittedName>
        <fullName evidence="1">Uncharacterized protein</fullName>
    </submittedName>
</protein>
<evidence type="ECO:0000313" key="1">
    <source>
        <dbReference type="EMBL" id="RTZ49738.1"/>
    </source>
</evidence>
<reference evidence="1 2" key="1">
    <citation type="submission" date="2018-12" db="EMBL/GenBank/DDBJ databases">
        <title>Draft Genome Sequence of Chryseobacterium arthrosphaerae strain ED882-96 Isolated from the Blood of a Patient with Liver Cirrhosis in Taiwan.</title>
        <authorList>
            <person name="Lin J.-N."/>
            <person name="Lai C.-H."/>
            <person name="Yang C.-H."/>
            <person name="Huang Y.-H."/>
        </authorList>
    </citation>
    <scope>NUCLEOTIDE SEQUENCE [LARGE SCALE GENOMIC DNA]</scope>
    <source>
        <strain evidence="1 2">ED882-96</strain>
    </source>
</reference>
<sequence length="113" mass="13153">MYILSIKNGKEIQKIAQDLIQSVNEDKAVREDELQHESVSQDLPVENTGDKPAKIISEDVVQTILKELEIFESKEQFLNKGITLAVWQKNQDQFQIPFGNYQYLQREKFCHLS</sequence>
<name>A0A432DZZ2_9FLAO</name>
<dbReference type="EMBL" id="RYFC01000001">
    <property type="protein sequence ID" value="RTZ49738.1"/>
    <property type="molecule type" value="Genomic_DNA"/>
</dbReference>